<name>A0AAV7QAA3_PLEWA</name>
<organism evidence="10 11">
    <name type="scientific">Pleurodeles waltl</name>
    <name type="common">Iberian ribbed newt</name>
    <dbReference type="NCBI Taxonomy" id="8319"/>
    <lineage>
        <taxon>Eukaryota</taxon>
        <taxon>Metazoa</taxon>
        <taxon>Chordata</taxon>
        <taxon>Craniata</taxon>
        <taxon>Vertebrata</taxon>
        <taxon>Euteleostomi</taxon>
        <taxon>Amphibia</taxon>
        <taxon>Batrachia</taxon>
        <taxon>Caudata</taxon>
        <taxon>Salamandroidea</taxon>
        <taxon>Salamandridae</taxon>
        <taxon>Pleurodelinae</taxon>
        <taxon>Pleurodeles</taxon>
    </lineage>
</organism>
<dbReference type="Gene3D" id="2.30.29.30">
    <property type="entry name" value="Pleckstrin-homology domain (PH domain)/Phosphotyrosine-binding domain (PTB)"/>
    <property type="match status" value="1"/>
</dbReference>
<evidence type="ECO:0000256" key="3">
    <source>
        <dbReference type="ARBA" id="ARBA00004496"/>
    </source>
</evidence>
<dbReference type="GO" id="GO:0005886">
    <property type="term" value="C:plasma membrane"/>
    <property type="evidence" value="ECO:0007669"/>
    <property type="project" value="UniProtKB-SubCell"/>
</dbReference>
<proteinExistence type="predicted"/>
<gene>
    <name evidence="10" type="ORF">NDU88_001952</name>
</gene>
<evidence type="ECO:0000256" key="2">
    <source>
        <dbReference type="ARBA" id="ARBA00004236"/>
    </source>
</evidence>
<evidence type="ECO:0000256" key="8">
    <source>
        <dbReference type="ARBA" id="ARBA00023242"/>
    </source>
</evidence>
<evidence type="ECO:0000256" key="7">
    <source>
        <dbReference type="ARBA" id="ARBA00023136"/>
    </source>
</evidence>
<dbReference type="InterPro" id="IPR036028">
    <property type="entry name" value="SH3-like_dom_sf"/>
</dbReference>
<dbReference type="PROSITE" id="PS50003">
    <property type="entry name" value="PH_DOMAIN"/>
    <property type="match status" value="1"/>
</dbReference>
<dbReference type="EMBL" id="JANPWB010000010">
    <property type="protein sequence ID" value="KAJ1135513.1"/>
    <property type="molecule type" value="Genomic_DNA"/>
</dbReference>
<sequence length="486" mass="55692">MQAPAIPEEVLRLLQDIETFLVEFLQNEELSERGWQRRDALLLGFRQLKTRYSSEFPSRGTEAADAYLIQNGCDDNHSLHNAVSMVSDDVSFTSDFQDDDWEEIAPKAAQELEYVVQQGYLDKKCRDHSFFGSEWQKRWCVISKGIFYYYGSDKGKQQKGAFHLKDYALRIAPHLRKDSRRDSCFELVSYDKRTYQFTAASPVEAKEWMDHISFLLKDLNSSTIPCEDEEEKTYDDVDSFGSIPQPHDKAARYLAGSVEEDEPVTDEDIYEVLPDEDFAPVEDKDEAGDAAYDYSSYYQGLWDCHGAYTDELSFQRGDLIRILSKVVLQSATPEYYIIRTLFVISASRKRAQYSYKAHHRASSNRRTRCLSDEFHQNQSMFLQSHRQAFMCYSRGGPYLVSRDQTPLNAQIANPSCPPRCRKRLQISVPSANKTLDTGLRLSYTEDCPVMSTSIRQGGDGNGRAEAFSLPRPQGRKLCGSGKQIMR</sequence>
<dbReference type="GO" id="GO:0005737">
    <property type="term" value="C:cytoplasm"/>
    <property type="evidence" value="ECO:0007669"/>
    <property type="project" value="UniProtKB-SubCell"/>
</dbReference>
<keyword evidence="4" id="KW-1003">Cell membrane</keyword>
<dbReference type="PANTHER" id="PTHR15129">
    <property type="entry name" value="SRC-ASSOCIATED ADAPTOR PROTEIN"/>
    <property type="match status" value="1"/>
</dbReference>
<comment type="caution">
    <text evidence="10">The sequence shown here is derived from an EMBL/GenBank/DDBJ whole genome shotgun (WGS) entry which is preliminary data.</text>
</comment>
<dbReference type="InterPro" id="IPR037781">
    <property type="entry name" value="SKAP_fam"/>
</dbReference>
<evidence type="ECO:0000256" key="4">
    <source>
        <dbReference type="ARBA" id="ARBA00022475"/>
    </source>
</evidence>
<feature type="domain" description="PH" evidence="9">
    <location>
        <begin position="114"/>
        <end position="217"/>
    </location>
</feature>
<evidence type="ECO:0000256" key="6">
    <source>
        <dbReference type="ARBA" id="ARBA00022553"/>
    </source>
</evidence>
<evidence type="ECO:0000259" key="9">
    <source>
        <dbReference type="PROSITE" id="PS50003"/>
    </source>
</evidence>
<evidence type="ECO:0000313" key="10">
    <source>
        <dbReference type="EMBL" id="KAJ1135513.1"/>
    </source>
</evidence>
<keyword evidence="11" id="KW-1185">Reference proteome</keyword>
<keyword evidence="7" id="KW-0472">Membrane</keyword>
<accession>A0AAV7QAA3</accession>
<dbReference type="PANTHER" id="PTHR15129:SF1">
    <property type="entry name" value="SRC KINASE-ASSOCIATED PHOSPHOPROTEIN 1"/>
    <property type="match status" value="1"/>
</dbReference>
<dbReference type="InterPro" id="IPR001849">
    <property type="entry name" value="PH_domain"/>
</dbReference>
<keyword evidence="8" id="KW-0539">Nucleus</keyword>
<dbReference type="Proteomes" id="UP001066276">
    <property type="component" value="Chromosome 6"/>
</dbReference>
<reference evidence="10" key="1">
    <citation type="journal article" date="2022" name="bioRxiv">
        <title>Sequencing and chromosome-scale assembly of the giantPleurodeles waltlgenome.</title>
        <authorList>
            <person name="Brown T."/>
            <person name="Elewa A."/>
            <person name="Iarovenko S."/>
            <person name="Subramanian E."/>
            <person name="Araus A.J."/>
            <person name="Petzold A."/>
            <person name="Susuki M."/>
            <person name="Suzuki K.-i.T."/>
            <person name="Hayashi T."/>
            <person name="Toyoda A."/>
            <person name="Oliveira C."/>
            <person name="Osipova E."/>
            <person name="Leigh N.D."/>
            <person name="Simon A."/>
            <person name="Yun M.H."/>
        </authorList>
    </citation>
    <scope>NUCLEOTIDE SEQUENCE</scope>
    <source>
        <strain evidence="10">20211129_DDA</strain>
        <tissue evidence="10">Liver</tissue>
    </source>
</reference>
<dbReference type="GO" id="GO:0005634">
    <property type="term" value="C:nucleus"/>
    <property type="evidence" value="ECO:0007669"/>
    <property type="project" value="UniProtKB-SubCell"/>
</dbReference>
<keyword evidence="5" id="KW-0963">Cytoplasm</keyword>
<dbReference type="Pfam" id="PF00169">
    <property type="entry name" value="PH"/>
    <property type="match status" value="1"/>
</dbReference>
<dbReference type="SMART" id="SM00233">
    <property type="entry name" value="PH"/>
    <property type="match status" value="1"/>
</dbReference>
<dbReference type="SUPFAM" id="SSF50729">
    <property type="entry name" value="PH domain-like"/>
    <property type="match status" value="1"/>
</dbReference>
<keyword evidence="6" id="KW-0597">Phosphoprotein</keyword>
<comment type="subcellular location">
    <subcellularLocation>
        <location evidence="2">Cell membrane</location>
    </subcellularLocation>
    <subcellularLocation>
        <location evidence="3">Cytoplasm</location>
    </subcellularLocation>
    <subcellularLocation>
        <location evidence="1">Nucleus</location>
    </subcellularLocation>
</comment>
<dbReference type="AlphaFoldDB" id="A0AAV7QAA3"/>
<dbReference type="Gene3D" id="6.10.250.220">
    <property type="match status" value="1"/>
</dbReference>
<evidence type="ECO:0000313" key="11">
    <source>
        <dbReference type="Proteomes" id="UP001066276"/>
    </source>
</evidence>
<dbReference type="Gene3D" id="2.30.30.40">
    <property type="entry name" value="SH3 Domains"/>
    <property type="match status" value="1"/>
</dbReference>
<evidence type="ECO:0000256" key="1">
    <source>
        <dbReference type="ARBA" id="ARBA00004123"/>
    </source>
</evidence>
<evidence type="ECO:0000256" key="5">
    <source>
        <dbReference type="ARBA" id="ARBA00022490"/>
    </source>
</evidence>
<protein>
    <recommendedName>
        <fullName evidence="9">PH domain-containing protein</fullName>
    </recommendedName>
</protein>
<dbReference type="InterPro" id="IPR011993">
    <property type="entry name" value="PH-like_dom_sf"/>
</dbReference>
<dbReference type="SUPFAM" id="SSF50044">
    <property type="entry name" value="SH3-domain"/>
    <property type="match status" value="1"/>
</dbReference>